<evidence type="ECO:0000313" key="3">
    <source>
        <dbReference type="Proteomes" id="UP001234989"/>
    </source>
</evidence>
<evidence type="ECO:0000313" key="2">
    <source>
        <dbReference type="EMBL" id="WMV58190.1"/>
    </source>
</evidence>
<dbReference type="Proteomes" id="UP001234989">
    <property type="component" value="Chromosome 12"/>
</dbReference>
<keyword evidence="3" id="KW-1185">Reference proteome</keyword>
<dbReference type="Pfam" id="PF24626">
    <property type="entry name" value="SH3_Tf2-1"/>
    <property type="match status" value="1"/>
</dbReference>
<feature type="domain" description="Tf2-1-like SH3-like" evidence="1">
    <location>
        <begin position="5"/>
        <end position="55"/>
    </location>
</feature>
<dbReference type="PANTHER" id="PTHR46148">
    <property type="entry name" value="CHROMO DOMAIN-CONTAINING PROTEIN"/>
    <property type="match status" value="1"/>
</dbReference>
<gene>
    <name evidence="2" type="ORF">MTR67_051575</name>
</gene>
<sequence>MKGVMRFGKKGKLSPWYLGPYQILRRIGIVAYELDLPNELAIVHTVFHVTMLKKCDGDPTPLLSLEGLRVNESFPYEEVSIEILDQQIKKLRNKKLLP</sequence>
<reference evidence="2" key="1">
    <citation type="submission" date="2023-08" db="EMBL/GenBank/DDBJ databases">
        <title>A de novo genome assembly of Solanum verrucosum Schlechtendal, a Mexican diploid species geographically isolated from the other diploid A-genome species in potato relatives.</title>
        <authorList>
            <person name="Hosaka K."/>
        </authorList>
    </citation>
    <scope>NUCLEOTIDE SEQUENCE</scope>
    <source>
        <tissue evidence="2">Young leaves</tissue>
    </source>
</reference>
<organism evidence="2 3">
    <name type="scientific">Solanum verrucosum</name>
    <dbReference type="NCBI Taxonomy" id="315347"/>
    <lineage>
        <taxon>Eukaryota</taxon>
        <taxon>Viridiplantae</taxon>
        <taxon>Streptophyta</taxon>
        <taxon>Embryophyta</taxon>
        <taxon>Tracheophyta</taxon>
        <taxon>Spermatophyta</taxon>
        <taxon>Magnoliopsida</taxon>
        <taxon>eudicotyledons</taxon>
        <taxon>Gunneridae</taxon>
        <taxon>Pentapetalae</taxon>
        <taxon>asterids</taxon>
        <taxon>lamiids</taxon>
        <taxon>Solanales</taxon>
        <taxon>Solanaceae</taxon>
        <taxon>Solanoideae</taxon>
        <taxon>Solaneae</taxon>
        <taxon>Solanum</taxon>
    </lineage>
</organism>
<protein>
    <recommendedName>
        <fullName evidence="1">Tf2-1-like SH3-like domain-containing protein</fullName>
    </recommendedName>
</protein>
<name>A0AAF1A2J7_SOLVR</name>
<dbReference type="PANTHER" id="PTHR46148:SF58">
    <property type="entry name" value="RETROTRANSPOSON PROTEIN"/>
    <property type="match status" value="1"/>
</dbReference>
<evidence type="ECO:0000259" key="1">
    <source>
        <dbReference type="Pfam" id="PF24626"/>
    </source>
</evidence>
<dbReference type="InterPro" id="IPR056924">
    <property type="entry name" value="SH3_Tf2-1"/>
</dbReference>
<dbReference type="EMBL" id="CP133623">
    <property type="protein sequence ID" value="WMV58190.1"/>
    <property type="molecule type" value="Genomic_DNA"/>
</dbReference>
<accession>A0AAF1A2J7</accession>
<dbReference type="AlphaFoldDB" id="A0AAF1A2J7"/>
<proteinExistence type="predicted"/>